<dbReference type="EMBL" id="JBHTAJ010000064">
    <property type="protein sequence ID" value="MFC7183281.1"/>
    <property type="molecule type" value="Genomic_DNA"/>
</dbReference>
<accession>A0ABW2G5C8</accession>
<organism evidence="1 2">
    <name type="scientific">Kitasatospora paranensis</name>
    <dbReference type="NCBI Taxonomy" id="258053"/>
    <lineage>
        <taxon>Bacteria</taxon>
        <taxon>Bacillati</taxon>
        <taxon>Actinomycetota</taxon>
        <taxon>Actinomycetes</taxon>
        <taxon>Kitasatosporales</taxon>
        <taxon>Streptomycetaceae</taxon>
        <taxon>Kitasatospora</taxon>
    </lineage>
</organism>
<evidence type="ECO:0000313" key="1">
    <source>
        <dbReference type="EMBL" id="MFC7183281.1"/>
    </source>
</evidence>
<evidence type="ECO:0000313" key="2">
    <source>
        <dbReference type="Proteomes" id="UP001596435"/>
    </source>
</evidence>
<dbReference type="Proteomes" id="UP001596435">
    <property type="component" value="Unassembled WGS sequence"/>
</dbReference>
<proteinExistence type="predicted"/>
<reference evidence="2" key="1">
    <citation type="journal article" date="2019" name="Int. J. Syst. Evol. Microbiol.">
        <title>The Global Catalogue of Microorganisms (GCM) 10K type strain sequencing project: providing services to taxonomists for standard genome sequencing and annotation.</title>
        <authorList>
            <consortium name="The Broad Institute Genomics Platform"/>
            <consortium name="The Broad Institute Genome Sequencing Center for Infectious Disease"/>
            <person name="Wu L."/>
            <person name="Ma J."/>
        </authorList>
    </citation>
    <scope>NUCLEOTIDE SEQUENCE [LARGE SCALE GENOMIC DNA]</scope>
    <source>
        <strain evidence="2">CGMCC 1.12859</strain>
    </source>
</reference>
<gene>
    <name evidence="1" type="ORF">ACFQMG_27415</name>
</gene>
<comment type="caution">
    <text evidence="1">The sequence shown here is derived from an EMBL/GenBank/DDBJ whole genome shotgun (WGS) entry which is preliminary data.</text>
</comment>
<protein>
    <submittedName>
        <fullName evidence="1">Uncharacterized protein</fullName>
    </submittedName>
</protein>
<keyword evidence="2" id="KW-1185">Reference proteome</keyword>
<sequence>MRCGVCGSERLSPLGELISGEKWGERLRLRFARPGLLKPRPEFEAGLARACLDCGALLPFLTEEARRRLEAAAATLTGPEQPD</sequence>
<dbReference type="RefSeq" id="WP_345705501.1">
    <property type="nucleotide sequence ID" value="NZ_BAABKV010000001.1"/>
</dbReference>
<name>A0ABW2G5C8_9ACTN</name>